<dbReference type="Proteomes" id="UP000052978">
    <property type="component" value="Unassembled WGS sequence"/>
</dbReference>
<evidence type="ECO:0000313" key="5">
    <source>
        <dbReference type="EMBL" id="EPQ18276.1"/>
    </source>
</evidence>
<comment type="similarity">
    <text evidence="1">Belongs to the UDP-glycosyltransferase family.</text>
</comment>
<dbReference type="AlphaFoldDB" id="S7NLC3"/>
<dbReference type="InterPro" id="IPR002213">
    <property type="entry name" value="UDP_glucos_trans"/>
</dbReference>
<protein>
    <submittedName>
        <fullName evidence="5">UDP-glucuronosyltransferase 2A3</fullName>
    </submittedName>
</protein>
<keyword evidence="3 5" id="KW-0808">Transferase</keyword>
<dbReference type="PANTHER" id="PTHR48043">
    <property type="entry name" value="EG:EG0003.4 PROTEIN-RELATED"/>
    <property type="match status" value="1"/>
</dbReference>
<feature type="region of interest" description="Disordered" evidence="4">
    <location>
        <begin position="109"/>
        <end position="146"/>
    </location>
</feature>
<keyword evidence="2" id="KW-0328">Glycosyltransferase</keyword>
<keyword evidence="6" id="KW-1185">Reference proteome</keyword>
<dbReference type="EMBL" id="KE164510">
    <property type="protein sequence ID" value="EPQ18276.1"/>
    <property type="molecule type" value="Genomic_DNA"/>
</dbReference>
<dbReference type="GO" id="GO:0015020">
    <property type="term" value="F:glucuronosyltransferase activity"/>
    <property type="evidence" value="ECO:0007669"/>
    <property type="project" value="TreeGrafter"/>
</dbReference>
<dbReference type="InterPro" id="IPR050271">
    <property type="entry name" value="UDP-glycosyltransferase"/>
</dbReference>
<reference evidence="5 6" key="1">
    <citation type="journal article" date="2013" name="Nat. Commun.">
        <title>Genome analysis reveals insights into physiology and longevity of the Brandt's bat Myotis brandtii.</title>
        <authorList>
            <person name="Seim I."/>
            <person name="Fang X."/>
            <person name="Xiong Z."/>
            <person name="Lobanov A.V."/>
            <person name="Huang Z."/>
            <person name="Ma S."/>
            <person name="Feng Y."/>
            <person name="Turanov A.A."/>
            <person name="Zhu Y."/>
            <person name="Lenz T.L."/>
            <person name="Gerashchenko M.V."/>
            <person name="Fan D."/>
            <person name="Hee Yim S."/>
            <person name="Yao X."/>
            <person name="Jordan D."/>
            <person name="Xiong Y."/>
            <person name="Ma Y."/>
            <person name="Lyapunov A.N."/>
            <person name="Chen G."/>
            <person name="Kulakova O.I."/>
            <person name="Sun Y."/>
            <person name="Lee S.G."/>
            <person name="Bronson R.T."/>
            <person name="Moskalev A.A."/>
            <person name="Sunyaev S.R."/>
            <person name="Zhang G."/>
            <person name="Krogh A."/>
            <person name="Wang J."/>
            <person name="Gladyshev V.N."/>
        </authorList>
    </citation>
    <scope>NUCLEOTIDE SEQUENCE [LARGE SCALE GENOMIC DNA]</scope>
</reference>
<gene>
    <name evidence="5" type="ORF">D623_10002047</name>
</gene>
<evidence type="ECO:0000256" key="2">
    <source>
        <dbReference type="ARBA" id="ARBA00022676"/>
    </source>
</evidence>
<name>S7NLC3_MYOBR</name>
<sequence>MSHSLVPGRGVWPEVPCQVPPGNRRICPELRKDGIVVFSLGSVIQHLTEEKGNLIASALAQIPQKVLWRYTGKKPATLGANTQLYDWLPQNDLLANQSDYMQINPTKMAAGSHGAVNRRRLGYPGNGGSQASRQPWPPQKATKFQL</sequence>
<dbReference type="Gene3D" id="3.40.50.2000">
    <property type="entry name" value="Glycogen Phosphorylase B"/>
    <property type="match status" value="1"/>
</dbReference>
<proteinExistence type="inferred from homology"/>
<evidence type="ECO:0000313" key="6">
    <source>
        <dbReference type="Proteomes" id="UP000052978"/>
    </source>
</evidence>
<dbReference type="SUPFAM" id="SSF53756">
    <property type="entry name" value="UDP-Glycosyltransferase/glycogen phosphorylase"/>
    <property type="match status" value="1"/>
</dbReference>
<organism evidence="5 6">
    <name type="scientific">Myotis brandtii</name>
    <name type="common">Brandt's bat</name>
    <dbReference type="NCBI Taxonomy" id="109478"/>
    <lineage>
        <taxon>Eukaryota</taxon>
        <taxon>Metazoa</taxon>
        <taxon>Chordata</taxon>
        <taxon>Craniata</taxon>
        <taxon>Vertebrata</taxon>
        <taxon>Euteleostomi</taxon>
        <taxon>Mammalia</taxon>
        <taxon>Eutheria</taxon>
        <taxon>Laurasiatheria</taxon>
        <taxon>Chiroptera</taxon>
        <taxon>Yangochiroptera</taxon>
        <taxon>Vespertilionidae</taxon>
        <taxon>Myotis</taxon>
    </lineage>
</organism>
<evidence type="ECO:0000256" key="3">
    <source>
        <dbReference type="ARBA" id="ARBA00022679"/>
    </source>
</evidence>
<evidence type="ECO:0000256" key="4">
    <source>
        <dbReference type="SAM" id="MobiDB-lite"/>
    </source>
</evidence>
<evidence type="ECO:0000256" key="1">
    <source>
        <dbReference type="ARBA" id="ARBA00009995"/>
    </source>
</evidence>
<dbReference type="PANTHER" id="PTHR48043:SF140">
    <property type="entry name" value="UDP-GLUCURONOSYLTRANSFERASE 2A1"/>
    <property type="match status" value="1"/>
</dbReference>
<accession>S7NLC3</accession>
<dbReference type="Pfam" id="PF00201">
    <property type="entry name" value="UDPGT"/>
    <property type="match status" value="1"/>
</dbReference>